<proteinExistence type="predicted"/>
<evidence type="ECO:0000313" key="3">
    <source>
        <dbReference type="Proteomes" id="UP000834106"/>
    </source>
</evidence>
<sequence>MCLYKYLPPLLPEPPESPPETIPPPPLPECPPPPPPPPPRPPKPPPQPPSPLPLELKLALKVIQRFRKTITYDPLHIIDTWKGNNLCRDDKGILCDTTINDNKHRVASINFNKNSAAIK</sequence>
<keyword evidence="3" id="KW-1185">Reference proteome</keyword>
<organism evidence="2 3">
    <name type="scientific">Fraxinus pennsylvanica</name>
    <dbReference type="NCBI Taxonomy" id="56036"/>
    <lineage>
        <taxon>Eukaryota</taxon>
        <taxon>Viridiplantae</taxon>
        <taxon>Streptophyta</taxon>
        <taxon>Embryophyta</taxon>
        <taxon>Tracheophyta</taxon>
        <taxon>Spermatophyta</taxon>
        <taxon>Magnoliopsida</taxon>
        <taxon>eudicotyledons</taxon>
        <taxon>Gunneridae</taxon>
        <taxon>Pentapetalae</taxon>
        <taxon>asterids</taxon>
        <taxon>lamiids</taxon>
        <taxon>Lamiales</taxon>
        <taxon>Oleaceae</taxon>
        <taxon>Oleeae</taxon>
        <taxon>Fraxinus</taxon>
    </lineage>
</organism>
<dbReference type="Proteomes" id="UP000834106">
    <property type="component" value="Chromosome 19"/>
</dbReference>
<dbReference type="EMBL" id="OU503054">
    <property type="protein sequence ID" value="CAI9783362.1"/>
    <property type="molecule type" value="Genomic_DNA"/>
</dbReference>
<evidence type="ECO:0000313" key="2">
    <source>
        <dbReference type="EMBL" id="CAI9783362.1"/>
    </source>
</evidence>
<dbReference type="AlphaFoldDB" id="A0AAD2A859"/>
<name>A0AAD2A859_9LAMI</name>
<gene>
    <name evidence="2" type="ORF">FPE_LOCUS30792</name>
</gene>
<accession>A0AAD2A859</accession>
<evidence type="ECO:0000256" key="1">
    <source>
        <dbReference type="SAM" id="MobiDB-lite"/>
    </source>
</evidence>
<feature type="compositionally biased region" description="Pro residues" evidence="1">
    <location>
        <begin position="9"/>
        <end position="52"/>
    </location>
</feature>
<reference evidence="2" key="1">
    <citation type="submission" date="2023-05" db="EMBL/GenBank/DDBJ databases">
        <authorList>
            <person name="Huff M."/>
        </authorList>
    </citation>
    <scope>NUCLEOTIDE SEQUENCE</scope>
</reference>
<feature type="region of interest" description="Disordered" evidence="1">
    <location>
        <begin position="1"/>
        <end position="53"/>
    </location>
</feature>
<protein>
    <submittedName>
        <fullName evidence="2">Uncharacterized protein</fullName>
    </submittedName>
</protein>